<dbReference type="Gene3D" id="3.30.420.40">
    <property type="match status" value="2"/>
</dbReference>
<dbReference type="PANTHER" id="PTHR42749">
    <property type="entry name" value="CELL SHAPE-DETERMINING PROTEIN MREB"/>
    <property type="match status" value="1"/>
</dbReference>
<dbReference type="Proteomes" id="UP001172159">
    <property type="component" value="Unassembled WGS sequence"/>
</dbReference>
<comment type="caution">
    <text evidence="1">The sequence shown here is derived from an EMBL/GenBank/DDBJ whole genome shotgun (WGS) entry which is preliminary data.</text>
</comment>
<dbReference type="PANTHER" id="PTHR42749:SF1">
    <property type="entry name" value="CELL SHAPE-DETERMINING PROTEIN MREB"/>
    <property type="match status" value="1"/>
</dbReference>
<dbReference type="EMBL" id="JAUKTV010000002">
    <property type="protein sequence ID" value="KAK0744677.1"/>
    <property type="molecule type" value="Genomic_DNA"/>
</dbReference>
<evidence type="ECO:0000313" key="1">
    <source>
        <dbReference type="EMBL" id="KAK0744677.1"/>
    </source>
</evidence>
<name>A0AA40K3V9_9PEZI</name>
<evidence type="ECO:0000313" key="2">
    <source>
        <dbReference type="Proteomes" id="UP001172159"/>
    </source>
</evidence>
<gene>
    <name evidence="1" type="ORF">B0T21DRAFT_380868</name>
</gene>
<dbReference type="SUPFAM" id="SSF53067">
    <property type="entry name" value="Actin-like ATPase domain"/>
    <property type="match status" value="1"/>
</dbReference>
<proteinExistence type="predicted"/>
<dbReference type="CDD" id="cd10170">
    <property type="entry name" value="ASKHA_NBD_HSP70"/>
    <property type="match status" value="1"/>
</dbReference>
<keyword evidence="2" id="KW-1185">Reference proteome</keyword>
<dbReference type="AlphaFoldDB" id="A0AA40K3V9"/>
<reference evidence="1" key="1">
    <citation type="submission" date="2023-06" db="EMBL/GenBank/DDBJ databases">
        <title>Genome-scale phylogeny and comparative genomics of the fungal order Sordariales.</title>
        <authorList>
            <consortium name="Lawrence Berkeley National Laboratory"/>
            <person name="Hensen N."/>
            <person name="Bonometti L."/>
            <person name="Westerberg I."/>
            <person name="Brannstrom I.O."/>
            <person name="Guillou S."/>
            <person name="Cros-Aarteil S."/>
            <person name="Calhoun S."/>
            <person name="Haridas S."/>
            <person name="Kuo A."/>
            <person name="Mondo S."/>
            <person name="Pangilinan J."/>
            <person name="Riley R."/>
            <person name="Labutti K."/>
            <person name="Andreopoulos B."/>
            <person name="Lipzen A."/>
            <person name="Chen C."/>
            <person name="Yanf M."/>
            <person name="Daum C."/>
            <person name="Ng V."/>
            <person name="Clum A."/>
            <person name="Steindorff A."/>
            <person name="Ohm R."/>
            <person name="Martin F."/>
            <person name="Silar P."/>
            <person name="Natvig D."/>
            <person name="Lalanne C."/>
            <person name="Gautier V."/>
            <person name="Ament-Velasquez S.L."/>
            <person name="Kruys A."/>
            <person name="Hutchinson M.I."/>
            <person name="Powell A.J."/>
            <person name="Barry K."/>
            <person name="Miller A.N."/>
            <person name="Grigoriev I.V."/>
            <person name="Debuchy R."/>
            <person name="Gladieux P."/>
            <person name="Thoren M.H."/>
            <person name="Johannesson H."/>
        </authorList>
    </citation>
    <scope>NUCLEOTIDE SEQUENCE</scope>
    <source>
        <strain evidence="1">CBS 540.89</strain>
    </source>
</reference>
<protein>
    <submittedName>
        <fullName evidence="1">Uncharacterized protein</fullName>
    </submittedName>
</protein>
<organism evidence="1 2">
    <name type="scientific">Apiosordaria backusii</name>
    <dbReference type="NCBI Taxonomy" id="314023"/>
    <lineage>
        <taxon>Eukaryota</taxon>
        <taxon>Fungi</taxon>
        <taxon>Dikarya</taxon>
        <taxon>Ascomycota</taxon>
        <taxon>Pezizomycotina</taxon>
        <taxon>Sordariomycetes</taxon>
        <taxon>Sordariomycetidae</taxon>
        <taxon>Sordariales</taxon>
        <taxon>Lasiosphaeriaceae</taxon>
        <taxon>Apiosordaria</taxon>
    </lineage>
</organism>
<dbReference type="InterPro" id="IPR043129">
    <property type="entry name" value="ATPase_NBD"/>
</dbReference>
<dbReference type="Gene3D" id="3.90.640.10">
    <property type="entry name" value="Actin, Chain A, domain 4"/>
    <property type="match status" value="1"/>
</dbReference>
<sequence>MAPRPDEADLTVGIDFGMTCTDWKDKKVEFVFSLPATFQSLEISDALMKEIKKAGFGTGGKKHNVSWGLSEPQAAAVYTAKDGDITLHTGDVILVCDAGGGTTDFALLEQCGDAEIVELKERAIVQGINIGSTNIDLAFAKLVQGRLAQAKADTKAGRSQLVFHKNAAETMMHSEEFQTWKHEFGNFAEAQFRTPRVAVPIRSGGTSSTSARITDGKMNFSYSDFQDIFDPQVEGIINAMREMLEHGARANVPRPKYFILSGGLGSSAYVKQKVREAFPAPIQVVAAEGDEPPLAVAKGLVLDRKQKARHGKPVLGVRKARVSYGVVTREKYDPERHEPHEKIQSDLDGEDVVQNQIKWVIEKGQDIDTNSSVREKGFSKAFNDRKHPGVSKRELVICHKDPDDLPSSKTDVDVFPLCTVRSDLTTVDKKHIHTRARYVRRRVLGIPRTERQEFYEIMYDVCFVVGALDARFEMWIDDKQYADKNSFKIEWEEKGLKSTPR</sequence>
<accession>A0AA40K3V9</accession>